<organism evidence="1 2">
    <name type="scientific">Gigaspora margarita</name>
    <dbReference type="NCBI Taxonomy" id="4874"/>
    <lineage>
        <taxon>Eukaryota</taxon>
        <taxon>Fungi</taxon>
        <taxon>Fungi incertae sedis</taxon>
        <taxon>Mucoromycota</taxon>
        <taxon>Glomeromycotina</taxon>
        <taxon>Glomeromycetes</taxon>
        <taxon>Diversisporales</taxon>
        <taxon>Gigasporaceae</taxon>
        <taxon>Gigaspora</taxon>
    </lineage>
</organism>
<gene>
    <name evidence="1" type="ORF">GMARGA_LOCUS3338</name>
</gene>
<sequence length="102" mass="12431">MEDHEFEFGDNESEVANSKVNRYRYKNRTNNKRSSVQFEWSDVLKIRKPQNKCNEVDVINRDGNYRNTEMRMRNRMMLMTNISINQWQNQTTRSVHLRTEIN</sequence>
<proteinExistence type="predicted"/>
<dbReference type="EMBL" id="CAJVQB010001190">
    <property type="protein sequence ID" value="CAG8524900.1"/>
    <property type="molecule type" value="Genomic_DNA"/>
</dbReference>
<reference evidence="1 2" key="1">
    <citation type="submission" date="2021-06" db="EMBL/GenBank/DDBJ databases">
        <authorList>
            <person name="Kallberg Y."/>
            <person name="Tangrot J."/>
            <person name="Rosling A."/>
        </authorList>
    </citation>
    <scope>NUCLEOTIDE SEQUENCE [LARGE SCALE GENOMIC DNA]</scope>
    <source>
        <strain evidence="1 2">120-4 pot B 10/14</strain>
    </source>
</reference>
<comment type="caution">
    <text evidence="1">The sequence shown here is derived from an EMBL/GenBank/DDBJ whole genome shotgun (WGS) entry which is preliminary data.</text>
</comment>
<evidence type="ECO:0000313" key="2">
    <source>
        <dbReference type="Proteomes" id="UP000789901"/>
    </source>
</evidence>
<name>A0ABM8W4S7_GIGMA</name>
<evidence type="ECO:0000313" key="1">
    <source>
        <dbReference type="EMBL" id="CAG8524900.1"/>
    </source>
</evidence>
<keyword evidence="2" id="KW-1185">Reference proteome</keyword>
<accession>A0ABM8W4S7</accession>
<dbReference type="Proteomes" id="UP000789901">
    <property type="component" value="Unassembled WGS sequence"/>
</dbReference>
<protein>
    <submittedName>
        <fullName evidence="1">24022_t:CDS:1</fullName>
    </submittedName>
</protein>